<dbReference type="InterPro" id="IPR040849">
    <property type="entry name" value="MyBP-C_THB"/>
</dbReference>
<keyword evidence="8" id="KW-0393">Immunoglobulin domain</keyword>
<dbReference type="FunFam" id="2.60.40.10:FF:000032">
    <property type="entry name" value="palladin isoform X1"/>
    <property type="match status" value="1"/>
</dbReference>
<keyword evidence="5" id="KW-0175">Coiled coil</keyword>
<keyword evidence="7" id="KW-0539">Nucleus</keyword>
<feature type="domain" description="Fibronectin type-III" evidence="13">
    <location>
        <begin position="745"/>
        <end position="844"/>
    </location>
</feature>
<feature type="domain" description="Fibronectin type-III" evidence="13">
    <location>
        <begin position="1042"/>
        <end position="1137"/>
    </location>
</feature>
<dbReference type="SUPFAM" id="SSF49265">
    <property type="entry name" value="Fibronectin type III"/>
    <property type="match status" value="2"/>
</dbReference>
<dbReference type="GO" id="GO:0005634">
    <property type="term" value="C:nucleus"/>
    <property type="evidence" value="ECO:0007669"/>
    <property type="project" value="UniProtKB-SubCell"/>
</dbReference>
<evidence type="ECO:0000256" key="6">
    <source>
        <dbReference type="ARBA" id="ARBA00023157"/>
    </source>
</evidence>
<dbReference type="InterPro" id="IPR007110">
    <property type="entry name" value="Ig-like_dom"/>
</dbReference>
<keyword evidence="15" id="KW-1185">Reference proteome</keyword>
<dbReference type="SMART" id="SM00409">
    <property type="entry name" value="IG"/>
    <property type="match status" value="7"/>
</dbReference>
<evidence type="ECO:0000313" key="15">
    <source>
        <dbReference type="Proteomes" id="UP000291022"/>
    </source>
</evidence>
<dbReference type="Gene3D" id="2.60.40.10">
    <property type="entry name" value="Immunoglobulins"/>
    <property type="match status" value="11"/>
</dbReference>
<evidence type="ECO:0000256" key="3">
    <source>
        <dbReference type="ARBA" id="ARBA00022490"/>
    </source>
</evidence>
<evidence type="ECO:0000259" key="12">
    <source>
        <dbReference type="PROSITE" id="PS50835"/>
    </source>
</evidence>
<feature type="domain" description="Fibronectin type-III" evidence="13">
    <location>
        <begin position="846"/>
        <end position="941"/>
    </location>
</feature>
<evidence type="ECO:0000256" key="10">
    <source>
        <dbReference type="ARBA" id="ARBA00071158"/>
    </source>
</evidence>
<dbReference type="InterPro" id="IPR003599">
    <property type="entry name" value="Ig_sub"/>
</dbReference>
<dbReference type="InterPro" id="IPR013783">
    <property type="entry name" value="Ig-like_fold"/>
</dbReference>
<feature type="domain" description="Ig-like" evidence="12">
    <location>
        <begin position="29"/>
        <end position="115"/>
    </location>
</feature>
<evidence type="ECO:0000256" key="11">
    <source>
        <dbReference type="SAM" id="MobiDB-lite"/>
    </source>
</evidence>
<protein>
    <recommendedName>
        <fullName evidence="10">Immunoglobulin-like and fibronectin type III domain-containing protein 1</fullName>
    </recommendedName>
</protein>
<dbReference type="FunFam" id="2.60.40.10:FF:001267">
    <property type="entry name" value="Immunoglobulin-like and fibronectin type III domain containing 1"/>
    <property type="match status" value="1"/>
</dbReference>
<dbReference type="Proteomes" id="UP000291022">
    <property type="component" value="Unassembled WGS sequence"/>
</dbReference>
<dbReference type="InterPro" id="IPR003006">
    <property type="entry name" value="Ig/MHC_CS"/>
</dbReference>
<reference evidence="15" key="1">
    <citation type="submission" date="2016-06" db="EMBL/GenBank/DDBJ databases">
        <title>De novo assembly and RNA-Seq shows season-dependent expression and editing in black bear kidneys.</title>
        <authorList>
            <person name="Korstanje R."/>
            <person name="Srivastava A."/>
            <person name="Sarsani V.K."/>
            <person name="Sheehan S.M."/>
            <person name="Seger R.L."/>
            <person name="Barter M.E."/>
            <person name="Lindqvist C."/>
            <person name="Brody L.C."/>
            <person name="Mullikin J.C."/>
        </authorList>
    </citation>
    <scope>NUCLEOTIDE SEQUENCE [LARGE SCALE GENOMIC DNA]</scope>
</reference>
<proteinExistence type="predicted"/>
<dbReference type="GeneTree" id="ENSGT00940000162073"/>
<evidence type="ECO:0000256" key="1">
    <source>
        <dbReference type="ARBA" id="ARBA00004123"/>
    </source>
</evidence>
<dbReference type="PROSITE" id="PS50835">
    <property type="entry name" value="IG_LIKE"/>
    <property type="match status" value="4"/>
</dbReference>
<dbReference type="FunFam" id="2.60.40.10:FF:001525">
    <property type="entry name" value="Immunoglobulin-like and fibronectin type III domain-containing 1"/>
    <property type="match status" value="1"/>
</dbReference>
<dbReference type="FunFam" id="2.60.40.10:FF:000031">
    <property type="entry name" value="Myosin-binding protein C, slow type"/>
    <property type="match status" value="1"/>
</dbReference>
<accession>A0A452QJY1</accession>
<dbReference type="InterPro" id="IPR003961">
    <property type="entry name" value="FN3_dom"/>
</dbReference>
<dbReference type="PROSITE" id="PS50853">
    <property type="entry name" value="FN3"/>
    <property type="match status" value="4"/>
</dbReference>
<feature type="domain" description="Fibronectin type-III" evidence="13">
    <location>
        <begin position="645"/>
        <end position="740"/>
    </location>
</feature>
<dbReference type="Pfam" id="PF07679">
    <property type="entry name" value="I-set"/>
    <property type="match status" value="5"/>
</dbReference>
<dbReference type="FunFam" id="2.60.40.10:FF:001097">
    <property type="entry name" value="Immunoglobulin-like and fibronectin type III domain-containing protein 1"/>
    <property type="match status" value="1"/>
</dbReference>
<dbReference type="FunFam" id="2.60.40.10:FF:001231">
    <property type="entry name" value="Immunoglobulin-like and fibronectin type III domain containing 1"/>
    <property type="match status" value="1"/>
</dbReference>
<evidence type="ECO:0000256" key="4">
    <source>
        <dbReference type="ARBA" id="ARBA00022737"/>
    </source>
</evidence>
<evidence type="ECO:0000256" key="7">
    <source>
        <dbReference type="ARBA" id="ARBA00023242"/>
    </source>
</evidence>
<dbReference type="InterPro" id="IPR036179">
    <property type="entry name" value="Ig-like_dom_sf"/>
</dbReference>
<feature type="domain" description="Ig-like" evidence="12">
    <location>
        <begin position="945"/>
        <end position="1037"/>
    </location>
</feature>
<keyword evidence="6" id="KW-1015">Disulfide bond</keyword>
<dbReference type="GO" id="GO:0030018">
    <property type="term" value="C:Z disc"/>
    <property type="evidence" value="ECO:0007669"/>
    <property type="project" value="UniProtKB-SubCell"/>
</dbReference>
<dbReference type="SMART" id="SM00060">
    <property type="entry name" value="FN3"/>
    <property type="match status" value="4"/>
</dbReference>
<dbReference type="FunFam" id="2.60.40.10:FF:001438">
    <property type="entry name" value="Immunoglobulin-like and fibronectin type III domain-containing protein 1"/>
    <property type="match status" value="1"/>
</dbReference>
<reference evidence="14" key="3">
    <citation type="submission" date="2025-09" db="UniProtKB">
        <authorList>
            <consortium name="Ensembl"/>
        </authorList>
    </citation>
    <scope>IDENTIFICATION</scope>
</reference>
<dbReference type="Pfam" id="PF00041">
    <property type="entry name" value="fn3"/>
    <property type="match status" value="4"/>
</dbReference>
<dbReference type="FunFam" id="2.60.40.10:FF:000617">
    <property type="entry name" value="Immunoglobulin-like and fibronectin type III domain-containing 1"/>
    <property type="match status" value="1"/>
</dbReference>
<dbReference type="Pfam" id="PF18362">
    <property type="entry name" value="THB"/>
    <property type="match status" value="1"/>
</dbReference>
<dbReference type="PANTHER" id="PTHR13817:SF138">
    <property type="entry name" value="IMMUNOGLOBULIN-LIKE AND FIBRONECTIN TYPE III DOMAIN-CONTAINING PROTEIN 1"/>
    <property type="match status" value="1"/>
</dbReference>
<evidence type="ECO:0000259" key="13">
    <source>
        <dbReference type="PROSITE" id="PS50853"/>
    </source>
</evidence>
<evidence type="ECO:0000256" key="2">
    <source>
        <dbReference type="ARBA" id="ARBA00004216"/>
    </source>
</evidence>
<feature type="domain" description="Ig-like" evidence="12">
    <location>
        <begin position="447"/>
        <end position="538"/>
    </location>
</feature>
<evidence type="ECO:0000256" key="9">
    <source>
        <dbReference type="ARBA" id="ARBA00063480"/>
    </source>
</evidence>
<evidence type="ECO:0000256" key="8">
    <source>
        <dbReference type="ARBA" id="ARBA00023319"/>
    </source>
</evidence>
<dbReference type="PROSITE" id="PS00290">
    <property type="entry name" value="IG_MHC"/>
    <property type="match status" value="1"/>
</dbReference>
<dbReference type="InterPro" id="IPR003598">
    <property type="entry name" value="Ig_sub2"/>
</dbReference>
<dbReference type="SMART" id="SM00408">
    <property type="entry name" value="IGc2"/>
    <property type="match status" value="4"/>
</dbReference>
<keyword evidence="3" id="KW-0963">Cytoplasm</keyword>
<keyword evidence="4" id="KW-0677">Repeat</keyword>
<dbReference type="FunFam" id="2.60.40.10:FF:001435">
    <property type="entry name" value="Immunoglobulin-like and fibronectin type III domain-containing 1"/>
    <property type="match status" value="1"/>
</dbReference>
<dbReference type="PANTHER" id="PTHR13817">
    <property type="entry name" value="TITIN"/>
    <property type="match status" value="1"/>
</dbReference>
<evidence type="ECO:0000313" key="14">
    <source>
        <dbReference type="Ensembl" id="ENSUAMP00000005500.1"/>
    </source>
</evidence>
<name>A0A452QJY1_URSAM</name>
<dbReference type="CDD" id="cd00063">
    <property type="entry name" value="FN3"/>
    <property type="match status" value="4"/>
</dbReference>
<comment type="subcellular location">
    <subcellularLocation>
        <location evidence="2">Cytoplasm</location>
        <location evidence="2">Myofibril</location>
        <location evidence="2">Sarcomere</location>
        <location evidence="2">Z line</location>
    </subcellularLocation>
    <subcellularLocation>
        <location evidence="1">Nucleus</location>
    </subcellularLocation>
</comment>
<organism evidence="14 15">
    <name type="scientific">Ursus americanus</name>
    <name type="common">American black bear</name>
    <name type="synonym">Euarctos americanus</name>
    <dbReference type="NCBI Taxonomy" id="9643"/>
    <lineage>
        <taxon>Eukaryota</taxon>
        <taxon>Metazoa</taxon>
        <taxon>Chordata</taxon>
        <taxon>Craniata</taxon>
        <taxon>Vertebrata</taxon>
        <taxon>Euteleostomi</taxon>
        <taxon>Mammalia</taxon>
        <taxon>Eutheria</taxon>
        <taxon>Laurasiatheria</taxon>
        <taxon>Carnivora</taxon>
        <taxon>Caniformia</taxon>
        <taxon>Ursidae</taxon>
        <taxon>Ursus</taxon>
    </lineage>
</organism>
<feature type="domain" description="Ig-like" evidence="12">
    <location>
        <begin position="1150"/>
        <end position="1246"/>
    </location>
</feature>
<dbReference type="SUPFAM" id="SSF48726">
    <property type="entry name" value="Immunoglobulin"/>
    <property type="match status" value="6"/>
</dbReference>
<dbReference type="InterPro" id="IPR036116">
    <property type="entry name" value="FN3_sf"/>
</dbReference>
<feature type="compositionally biased region" description="Basic and acidic residues" evidence="11">
    <location>
        <begin position="404"/>
        <end position="422"/>
    </location>
</feature>
<feature type="region of interest" description="Disordered" evidence="11">
    <location>
        <begin position="404"/>
        <end position="455"/>
    </location>
</feature>
<comment type="subunit">
    <text evidence="9">Interacts with FLNC. Interacts with KY.</text>
</comment>
<reference evidence="14" key="2">
    <citation type="submission" date="2025-08" db="UniProtKB">
        <authorList>
            <consortium name="Ensembl"/>
        </authorList>
    </citation>
    <scope>IDENTIFICATION</scope>
</reference>
<dbReference type="FunFam" id="2.60.40.10:FF:001401">
    <property type="entry name" value="immunoglobulin-like and fibronectin type III domain-containing protein 1"/>
    <property type="match status" value="1"/>
</dbReference>
<sequence length="1299" mass="142176">MAGEKRKSALYGVKILQLVEEIPEGCSTPDFQQKPVALALQEGKNAIFRALVCGEPKPKVHWQSTKGNLSNSSKYQISSFPGSKEHVLQINKLTGEDSDLYRCTAVNVYGEATCSTRLLVIEVGFRKNRKRHKEPQEGRWKGCQKSWVLGNGAPPPKKKVDMEQVWQLLMTADRKDYERICLKYGIVDYRGMLRKLKEMQKEREDKMAQYLNAVSNLRHIRVSKEGVATFDLELDLKYAGSKIYLYKDGEMVPYGFDNQTKHCLRQLGKRYQFQIRDLQPEDAGIYQVKVEDAEIFSTELDASAIPARVVVPLAEVHCEEQSDAVFECVLSNPCPNATWNFRHRPLQPSNKYEVFVSPDGLTHRLVVRGVRFSDMGPYSLGTGFHGSTAWLVVEAGKDKSILTTSADRHHLGSRRGDLEGRSDIYGQGRDASQSPRSRYKPGTGGFPRETQGPRGHFSQGLADMEVQQGEAVVFSCTLTRDLGPVAWFKDGVKLSARDGVVFEQDGLVHRLLIDRVQGTQAGRYTCVAGHQRSEATLSVHDRPVIAPDVAEKLRKPLVVKAGKPVTVKIPFKSHLPVQAVWRKDGAEVGSSSRHGAQVALGDDFTRLCLPSAGRKDGGQYSVTLKSEGGSVQAELTLQVIDKPQAPQGPLEVQNRQGAGVCLCWRPPKDDGGRAVEHYVVERQQAGRSAWLRAGQAPADSTTFTDADVEQGKKYTFRVRAVTSEGAGEALESTEVLVAPEALPGPPSSPTIQSASSQGITLTWTAPRGPGSAHILGYLIEKRKKGSNTWMAVNVQPVPERRWTVVDVRQGCQYEFRVTAVSPSGPGEPGPPSDAVFARDPMRPPGPVRDLQVIDTSHTSITLSWAQPDAQDGDRAQGYVVELRGSDSLQWSPCHEGTVPVTTFTAKGLRPQESYFVRVTAVNDGGRGQPTALDTLVQVMPVAVRPKFLMDSSTRDSLMVRVGDTIRVPVYFEAVPMPEVTWLKDGLPLLRSNVTSTKDGLTQLLIPVASLSDSGLYTVVLRSLQGGEVAYRFSLRVAACPKAPGPIRLQENVPGTVTAEWEPSPDEAGDIPLYYEVLTRSSAHGPWRQAADRVHTNHFTLLGVLPGHEYHFRVVAKNELGASLPSDTSQPWCISRQRDKFTVKAPSYREPNLSQKPRFLVGLRPHLLPQGCECCMSCAVQGWPRPHVTWFKDEQSLAGNPAVYSTDLLGVCSLIIPSVSPKDSGLYKAVAENALGQAVSMASLIVTGKRAALAEGGREGESEAQPPTCLGGALPVPSERVAGLGVRVQGRLTAVSTGTP</sequence>
<evidence type="ECO:0000256" key="5">
    <source>
        <dbReference type="ARBA" id="ARBA00023054"/>
    </source>
</evidence>
<dbReference type="FunFam" id="2.60.40.10:FF:001232">
    <property type="entry name" value="Immunoglobulin-like and fibronectin type III domain-containing 1"/>
    <property type="match status" value="1"/>
</dbReference>
<dbReference type="InterPro" id="IPR050964">
    <property type="entry name" value="Striated_Muscle_Regulatory"/>
</dbReference>
<dbReference type="Ensembl" id="ENSUAMT00000006247.1">
    <property type="protein sequence ID" value="ENSUAMP00000005500.1"/>
    <property type="gene ID" value="ENSUAMG00000004862.1"/>
</dbReference>
<dbReference type="InterPro" id="IPR013098">
    <property type="entry name" value="Ig_I-set"/>
</dbReference>